<dbReference type="RefSeq" id="WP_212191714.1">
    <property type="nucleotide sequence ID" value="NZ_JAGTAR010000021.1"/>
</dbReference>
<name>A0A941F5D6_9BACT</name>
<reference evidence="2" key="2">
    <citation type="submission" date="2021-04" db="EMBL/GenBank/DDBJ databases">
        <authorList>
            <person name="Zhang T."/>
            <person name="Zhang Y."/>
            <person name="Lu D."/>
            <person name="Zuo D."/>
            <person name="Du Z."/>
        </authorList>
    </citation>
    <scope>NUCLEOTIDE SEQUENCE</scope>
    <source>
        <strain evidence="2">JR1</strain>
    </source>
</reference>
<evidence type="ECO:0000259" key="1">
    <source>
        <dbReference type="Pfam" id="PF14344"/>
    </source>
</evidence>
<dbReference type="Pfam" id="PF14344">
    <property type="entry name" value="DUF4397"/>
    <property type="match status" value="1"/>
</dbReference>
<sequence>MRTFLIGMLLGLFIVSCGSDSTSDPKPEPEMEEAKLTTYNYLPVDFAIDWHVNDEERKANQAYAFGNGITIEWPKDNNSIKLEVLNASDKTSVVADNELFDDGQEYIAMVFGTAAVPELKVLENDLTPPVSGKVRVRFFHALHGVGAVDIYVGGEAASYKKVSNLAYKSASEYMDLVLGEMSGQVVYTPTGVLPNEQTDVLRYSDNQNSEADKIYTHVLAPKIDDFSKAGVFMLNH</sequence>
<dbReference type="PROSITE" id="PS51257">
    <property type="entry name" value="PROKAR_LIPOPROTEIN"/>
    <property type="match status" value="1"/>
</dbReference>
<reference evidence="2" key="1">
    <citation type="journal article" date="2018" name="Int. J. Syst. Evol. Microbiol.">
        <title>Carboxylicivirga sediminis sp. nov., isolated from coastal sediment.</title>
        <authorList>
            <person name="Wang F.Q."/>
            <person name="Ren L.H."/>
            <person name="Zou R.J."/>
            <person name="Sun Y.Z."/>
            <person name="Liu X.J."/>
            <person name="Jiang F."/>
            <person name="Liu L.J."/>
        </authorList>
    </citation>
    <scope>NUCLEOTIDE SEQUENCE</scope>
    <source>
        <strain evidence="2">JR1</strain>
    </source>
</reference>
<keyword evidence="3" id="KW-1185">Reference proteome</keyword>
<dbReference type="InterPro" id="IPR025510">
    <property type="entry name" value="DUF4397"/>
</dbReference>
<protein>
    <submittedName>
        <fullName evidence="2">DUF4397 domain-containing protein</fullName>
    </submittedName>
</protein>
<feature type="domain" description="DUF4397" evidence="1">
    <location>
        <begin position="42"/>
        <end position="151"/>
    </location>
</feature>
<evidence type="ECO:0000313" key="3">
    <source>
        <dbReference type="Proteomes" id="UP000679220"/>
    </source>
</evidence>
<dbReference type="EMBL" id="JAGTAR010000021">
    <property type="protein sequence ID" value="MBR8536687.1"/>
    <property type="molecule type" value="Genomic_DNA"/>
</dbReference>
<dbReference type="Proteomes" id="UP000679220">
    <property type="component" value="Unassembled WGS sequence"/>
</dbReference>
<organism evidence="2 3">
    <name type="scientific">Carboxylicivirga sediminis</name>
    <dbReference type="NCBI Taxonomy" id="2006564"/>
    <lineage>
        <taxon>Bacteria</taxon>
        <taxon>Pseudomonadati</taxon>
        <taxon>Bacteroidota</taxon>
        <taxon>Bacteroidia</taxon>
        <taxon>Marinilabiliales</taxon>
        <taxon>Marinilabiliaceae</taxon>
        <taxon>Carboxylicivirga</taxon>
    </lineage>
</organism>
<dbReference type="AlphaFoldDB" id="A0A941F5D6"/>
<gene>
    <name evidence="2" type="ORF">KDU71_14015</name>
</gene>
<evidence type="ECO:0000313" key="2">
    <source>
        <dbReference type="EMBL" id="MBR8536687.1"/>
    </source>
</evidence>
<comment type="caution">
    <text evidence="2">The sequence shown here is derived from an EMBL/GenBank/DDBJ whole genome shotgun (WGS) entry which is preliminary data.</text>
</comment>
<proteinExistence type="predicted"/>
<accession>A0A941F5D6</accession>